<feature type="binding site" evidence="5">
    <location>
        <position position="135"/>
    </location>
    <ligand>
        <name>FMN</name>
        <dbReference type="ChEBI" id="CHEBI:58210"/>
    </ligand>
</feature>
<dbReference type="InterPro" id="IPR003382">
    <property type="entry name" value="Flavoprotein"/>
</dbReference>
<dbReference type="NCBIfam" id="NF004685">
    <property type="entry name" value="PRK06029.1"/>
    <property type="match status" value="1"/>
</dbReference>
<dbReference type="HOGENOM" id="CLU_074522_0_1_9"/>
<dbReference type="Gene3D" id="3.40.50.1950">
    <property type="entry name" value="Flavin prenyltransferase-like"/>
    <property type="match status" value="1"/>
</dbReference>
<evidence type="ECO:0000256" key="1">
    <source>
        <dbReference type="ARBA" id="ARBA00022602"/>
    </source>
</evidence>
<dbReference type="KEGG" id="hor:Hore_14800"/>
<accession>B8CY60</accession>
<keyword evidence="8" id="KW-1185">Reference proteome</keyword>
<dbReference type="AlphaFoldDB" id="B8CY60"/>
<dbReference type="PANTHER" id="PTHR43374">
    <property type="entry name" value="FLAVIN PRENYLTRANSFERASE"/>
    <property type="match status" value="1"/>
</dbReference>
<dbReference type="HAMAP" id="MF_01984">
    <property type="entry name" value="ubiX_pad"/>
    <property type="match status" value="1"/>
</dbReference>
<feature type="binding site" evidence="5">
    <location>
        <begin position="10"/>
        <end position="12"/>
    </location>
    <ligand>
        <name>FMN</name>
        <dbReference type="ChEBI" id="CHEBI:58210"/>
    </ligand>
</feature>
<keyword evidence="4 5" id="KW-0808">Transferase</keyword>
<evidence type="ECO:0000256" key="3">
    <source>
        <dbReference type="ARBA" id="ARBA00022643"/>
    </source>
</evidence>
<proteinExistence type="inferred from homology"/>
<keyword evidence="3 5" id="KW-0288">FMN</keyword>
<comment type="function">
    <text evidence="5">Flavin prenyltransferase that catalyzes the synthesis of the prenylated FMN cofactor (prenyl-FMN) for 4-hydroxy-3-polyprenylbenzoic acid decarboxylase UbiD. The prenyltransferase is metal-independent and links a dimethylallyl moiety from dimethylallyl monophosphate (DMAP) to the flavin N5 and C6 atoms of FMN.</text>
</comment>
<dbReference type="Proteomes" id="UP000000719">
    <property type="component" value="Chromosome"/>
</dbReference>
<evidence type="ECO:0000256" key="2">
    <source>
        <dbReference type="ARBA" id="ARBA00022630"/>
    </source>
</evidence>
<feature type="binding site" evidence="5">
    <location>
        <position position="36"/>
    </location>
    <ligand>
        <name>FMN</name>
        <dbReference type="ChEBI" id="CHEBI:58210"/>
    </ligand>
</feature>
<evidence type="ECO:0000256" key="5">
    <source>
        <dbReference type="HAMAP-Rule" id="MF_01984"/>
    </source>
</evidence>
<dbReference type="PANTHER" id="PTHR43374:SF1">
    <property type="entry name" value="FLAVIN PRENYLTRANSFERASE PAD1, MITOCHONDRIAL"/>
    <property type="match status" value="1"/>
</dbReference>
<dbReference type="GO" id="GO:0016831">
    <property type="term" value="F:carboxy-lyase activity"/>
    <property type="evidence" value="ECO:0007669"/>
    <property type="project" value="TreeGrafter"/>
</dbReference>
<gene>
    <name evidence="5" type="primary">ubiX</name>
    <name evidence="7" type="ordered locus">Hore_14800</name>
</gene>
<dbReference type="EC" id="2.5.1.129" evidence="5"/>
<comment type="catalytic activity">
    <reaction evidence="5">
        <text>dimethylallyl phosphate + FMNH2 = prenylated FMNH2 + phosphate</text>
        <dbReference type="Rhea" id="RHEA:37743"/>
        <dbReference type="ChEBI" id="CHEBI:43474"/>
        <dbReference type="ChEBI" id="CHEBI:57618"/>
        <dbReference type="ChEBI" id="CHEBI:87467"/>
        <dbReference type="ChEBI" id="CHEBI:88052"/>
        <dbReference type="EC" id="2.5.1.129"/>
    </reaction>
</comment>
<reference evidence="7 8" key="1">
    <citation type="journal article" date="2009" name="PLoS ONE">
        <title>Genome analysis of the anaerobic thermohalophilic bacterium Halothermothrix orenii.</title>
        <authorList>
            <person name="Mavromatis K."/>
            <person name="Ivanova N."/>
            <person name="Anderson I."/>
            <person name="Lykidis A."/>
            <person name="Hooper S.D."/>
            <person name="Sun H."/>
            <person name="Kunin V."/>
            <person name="Lapidus A."/>
            <person name="Hugenholtz P."/>
            <person name="Patel B."/>
            <person name="Kyrpides N.C."/>
        </authorList>
    </citation>
    <scope>NUCLEOTIDE SEQUENCE [LARGE SCALE GENOMIC DNA]</scope>
    <source>
        <strain evidence="8">H 168 / OCM 544 / DSM 9562</strain>
    </source>
</reference>
<dbReference type="RefSeq" id="WP_012636412.1">
    <property type="nucleotide sequence ID" value="NC_011899.1"/>
</dbReference>
<dbReference type="NCBIfam" id="TIGR00421">
    <property type="entry name" value="ubiX_pad"/>
    <property type="match status" value="1"/>
</dbReference>
<sequence>MLKIVTAITGASGVIYGKRFVEEVNRLGHKQTLLITEAGEKVLSQELDLSIKKDNPLASIQAEWDLSRPDLISREKIDDITAKIASGSRAPDAVVVIPCTMGTLARVAHGFSSNLLERVCDVALKENKKLILVPRETPLNQIHLENMLALKKMGADVVPAMPAFYNHPRSISELIDFVVGRVLDHLQLEHSLYQRWKGVHDNDDK</sequence>
<evidence type="ECO:0000313" key="8">
    <source>
        <dbReference type="Proteomes" id="UP000000719"/>
    </source>
</evidence>
<evidence type="ECO:0000313" key="7">
    <source>
        <dbReference type="EMBL" id="ACL70229.1"/>
    </source>
</evidence>
<feature type="binding site" evidence="5">
    <location>
        <position position="181"/>
    </location>
    <ligand>
        <name>dimethylallyl phosphate</name>
        <dbReference type="ChEBI" id="CHEBI:88052"/>
    </ligand>
</feature>
<comment type="caution">
    <text evidence="5">Lacks conserved residue(s) required for the propagation of feature annotation.</text>
</comment>
<keyword evidence="1 5" id="KW-0637">Prenyltransferase</keyword>
<evidence type="ECO:0000259" key="6">
    <source>
        <dbReference type="Pfam" id="PF02441"/>
    </source>
</evidence>
<dbReference type="EMBL" id="CP001098">
    <property type="protein sequence ID" value="ACL70229.1"/>
    <property type="molecule type" value="Genomic_DNA"/>
</dbReference>
<feature type="domain" description="Flavoprotein" evidence="6">
    <location>
        <begin position="3"/>
        <end position="186"/>
    </location>
</feature>
<keyword evidence="2 5" id="KW-0285">Flavoprotein</keyword>
<organism evidence="7 8">
    <name type="scientific">Halothermothrix orenii (strain H 168 / OCM 544 / DSM 9562)</name>
    <dbReference type="NCBI Taxonomy" id="373903"/>
    <lineage>
        <taxon>Bacteria</taxon>
        <taxon>Bacillati</taxon>
        <taxon>Bacillota</taxon>
        <taxon>Clostridia</taxon>
        <taxon>Halanaerobiales</taxon>
        <taxon>Halothermotrichaceae</taxon>
        <taxon>Halothermothrix</taxon>
    </lineage>
</organism>
<comment type="similarity">
    <text evidence="5">Belongs to the UbiX/PAD1 family.</text>
</comment>
<dbReference type="InterPro" id="IPR036551">
    <property type="entry name" value="Flavin_trans-like"/>
</dbReference>
<dbReference type="Pfam" id="PF02441">
    <property type="entry name" value="Flavoprotein"/>
    <property type="match status" value="1"/>
</dbReference>
<dbReference type="STRING" id="373903.Hore_14800"/>
<dbReference type="OrthoDB" id="9781577at2"/>
<dbReference type="eggNOG" id="COG0163">
    <property type="taxonomic scope" value="Bacteria"/>
</dbReference>
<feature type="binding site" evidence="5">
    <location>
        <begin position="100"/>
        <end position="103"/>
    </location>
    <ligand>
        <name>FMN</name>
        <dbReference type="ChEBI" id="CHEBI:58210"/>
    </ligand>
</feature>
<dbReference type="GO" id="GO:0106141">
    <property type="term" value="F:flavin prenyltransferase activity"/>
    <property type="evidence" value="ECO:0007669"/>
    <property type="project" value="UniProtKB-EC"/>
</dbReference>
<evidence type="ECO:0000256" key="4">
    <source>
        <dbReference type="ARBA" id="ARBA00022679"/>
    </source>
</evidence>
<name>B8CY60_HALOH</name>
<dbReference type="SUPFAM" id="SSF52507">
    <property type="entry name" value="Homo-oligomeric flavin-containing Cys decarboxylases, HFCD"/>
    <property type="match status" value="1"/>
</dbReference>
<dbReference type="InterPro" id="IPR004507">
    <property type="entry name" value="UbiX-like"/>
</dbReference>
<keyword evidence="7" id="KW-0456">Lyase</keyword>
<feature type="binding site" evidence="5">
    <location>
        <position position="165"/>
    </location>
    <ligand>
        <name>dimethylallyl phosphate</name>
        <dbReference type="ChEBI" id="CHEBI:88052"/>
    </ligand>
</feature>
<protein>
    <recommendedName>
        <fullName evidence="5">Flavin prenyltransferase UbiX</fullName>
        <ecNumber evidence="5">2.5.1.129</ecNumber>
    </recommendedName>
</protein>